<keyword evidence="2" id="KW-0560">Oxidoreductase</keyword>
<dbReference type="EMBL" id="FWXR01000007">
    <property type="protein sequence ID" value="SMC75141.1"/>
    <property type="molecule type" value="Genomic_DNA"/>
</dbReference>
<dbReference type="SMART" id="SM00829">
    <property type="entry name" value="PKS_ER"/>
    <property type="match status" value="1"/>
</dbReference>
<dbReference type="Proteomes" id="UP000192656">
    <property type="component" value="Unassembled WGS sequence"/>
</dbReference>
<dbReference type="Pfam" id="PF00107">
    <property type="entry name" value="ADH_zinc_N"/>
    <property type="match status" value="1"/>
</dbReference>
<dbReference type="InterPro" id="IPR013149">
    <property type="entry name" value="ADH-like_C"/>
</dbReference>
<reference evidence="4 5" key="1">
    <citation type="submission" date="2017-04" db="EMBL/GenBank/DDBJ databases">
        <authorList>
            <person name="Afonso C.L."/>
            <person name="Miller P.J."/>
            <person name="Scott M.A."/>
            <person name="Spackman E."/>
            <person name="Goraichik I."/>
            <person name="Dimitrov K.M."/>
            <person name="Suarez D.L."/>
            <person name="Swayne D.E."/>
        </authorList>
    </citation>
    <scope>NUCLEOTIDE SEQUENCE [LARGE SCALE GENOMIC DNA]</scope>
    <source>
        <strain evidence="4 5">CGMCC 1.10972</strain>
    </source>
</reference>
<dbReference type="OrthoDB" id="9805883at2"/>
<dbReference type="GO" id="GO:0003960">
    <property type="term" value="F:quinone reductase (NADPH) activity"/>
    <property type="evidence" value="ECO:0007669"/>
    <property type="project" value="InterPro"/>
</dbReference>
<dbReference type="InterPro" id="IPR013154">
    <property type="entry name" value="ADH-like_N"/>
</dbReference>
<gene>
    <name evidence="4" type="ORF">SAMN06297251_10760</name>
</gene>
<dbReference type="FunFam" id="3.40.50.720:FF:000053">
    <property type="entry name" value="Quinone oxidoreductase 1"/>
    <property type="match status" value="1"/>
</dbReference>
<dbReference type="CDD" id="cd05286">
    <property type="entry name" value="QOR2"/>
    <property type="match status" value="1"/>
</dbReference>
<evidence type="ECO:0000313" key="5">
    <source>
        <dbReference type="Proteomes" id="UP000192656"/>
    </source>
</evidence>
<sequence>MATTTKAIRIKETGPAEVMTFEDVTLNDPGEGEILVCQTAIGINFIDVYFRDGTYPAPQFPFTPGKEGAGVVEAVGPGVSEVQKGDRVAYSAADGSYARHVLIAASKVVTIPDGVDDETAAAMMLKGMTAEYLLRRTYKVGPDTTLLFHAAAGGVGLIAGQWAKHLGATVIGTAGSREKCDLALKNGYDHVINYREEDFVARVGELTDGKKCDVVYDSVGKDTFPASLDCLKRLGLFVSFGQSSGNVPPFPLGLLNQKGSLFATRPSLFNYTATREDLVDCANHLFEVVKSGAVKIQIGQSFALSQAVEAHRALEGRQTTGATILTVD</sequence>
<dbReference type="Gene3D" id="3.90.180.10">
    <property type="entry name" value="Medium-chain alcohol dehydrogenases, catalytic domain"/>
    <property type="match status" value="1"/>
</dbReference>
<evidence type="ECO:0000256" key="1">
    <source>
        <dbReference type="ARBA" id="ARBA00022857"/>
    </source>
</evidence>
<dbReference type="GO" id="GO:0005829">
    <property type="term" value="C:cytosol"/>
    <property type="evidence" value="ECO:0007669"/>
    <property type="project" value="TreeGrafter"/>
</dbReference>
<dbReference type="SUPFAM" id="SSF50129">
    <property type="entry name" value="GroES-like"/>
    <property type="match status" value="1"/>
</dbReference>
<dbReference type="SUPFAM" id="SSF51735">
    <property type="entry name" value="NAD(P)-binding Rossmann-fold domains"/>
    <property type="match status" value="1"/>
</dbReference>
<dbReference type="RefSeq" id="WP_084409885.1">
    <property type="nucleotide sequence ID" value="NZ_FWXR01000007.1"/>
</dbReference>
<dbReference type="InterPro" id="IPR036291">
    <property type="entry name" value="NAD(P)-bd_dom_sf"/>
</dbReference>
<organism evidence="4 5">
    <name type="scientific">Fulvimarina manganoxydans</name>
    <dbReference type="NCBI Taxonomy" id="937218"/>
    <lineage>
        <taxon>Bacteria</taxon>
        <taxon>Pseudomonadati</taxon>
        <taxon>Pseudomonadota</taxon>
        <taxon>Alphaproteobacteria</taxon>
        <taxon>Hyphomicrobiales</taxon>
        <taxon>Aurantimonadaceae</taxon>
        <taxon>Fulvimarina</taxon>
    </lineage>
</organism>
<name>A0A1W2BQK6_9HYPH</name>
<accession>A0A1W2BQK6</accession>
<dbReference type="PANTHER" id="PTHR48106:SF13">
    <property type="entry name" value="QUINONE OXIDOREDUCTASE-RELATED"/>
    <property type="match status" value="1"/>
</dbReference>
<dbReference type="GO" id="GO:0070402">
    <property type="term" value="F:NADPH binding"/>
    <property type="evidence" value="ECO:0007669"/>
    <property type="project" value="TreeGrafter"/>
</dbReference>
<dbReference type="Gene3D" id="3.40.50.720">
    <property type="entry name" value="NAD(P)-binding Rossmann-like Domain"/>
    <property type="match status" value="1"/>
</dbReference>
<protein>
    <submittedName>
        <fullName evidence="4">NADPH2:quinone reductase</fullName>
    </submittedName>
</protein>
<evidence type="ECO:0000313" key="4">
    <source>
        <dbReference type="EMBL" id="SMC75141.1"/>
    </source>
</evidence>
<evidence type="ECO:0000256" key="2">
    <source>
        <dbReference type="ARBA" id="ARBA00023002"/>
    </source>
</evidence>
<feature type="domain" description="Enoyl reductase (ER)" evidence="3">
    <location>
        <begin position="14"/>
        <end position="325"/>
    </location>
</feature>
<dbReference type="InterPro" id="IPR011032">
    <property type="entry name" value="GroES-like_sf"/>
</dbReference>
<dbReference type="AlphaFoldDB" id="A0A1W2BQK6"/>
<dbReference type="Pfam" id="PF08240">
    <property type="entry name" value="ADH_N"/>
    <property type="match status" value="1"/>
</dbReference>
<proteinExistence type="predicted"/>
<evidence type="ECO:0000259" key="3">
    <source>
        <dbReference type="SMART" id="SM00829"/>
    </source>
</evidence>
<dbReference type="GO" id="GO:0035925">
    <property type="term" value="F:mRNA 3'-UTR AU-rich region binding"/>
    <property type="evidence" value="ECO:0007669"/>
    <property type="project" value="TreeGrafter"/>
</dbReference>
<dbReference type="NCBIfam" id="NF008024">
    <property type="entry name" value="PRK10754.1"/>
    <property type="match status" value="1"/>
</dbReference>
<keyword evidence="5" id="KW-1185">Reference proteome</keyword>
<dbReference type="InterPro" id="IPR047618">
    <property type="entry name" value="QOR-like"/>
</dbReference>
<dbReference type="InterPro" id="IPR020843">
    <property type="entry name" value="ER"/>
</dbReference>
<dbReference type="PANTHER" id="PTHR48106">
    <property type="entry name" value="QUINONE OXIDOREDUCTASE PIG3-RELATED"/>
    <property type="match status" value="1"/>
</dbReference>
<dbReference type="STRING" id="937218.SAMN06297251_10760"/>
<keyword evidence="1" id="KW-0521">NADP</keyword>